<dbReference type="PANTHER" id="PTHR31623">
    <property type="entry name" value="F21J9.9"/>
    <property type="match status" value="1"/>
</dbReference>
<sequence>MKMVSGETSKELIKPSSPTPAHQRNLQLSFLDQLAPPTYIHIILYFKAPAASSPELKRSLSDALSIYYPLAGRLRENSRVECNDDGAEYIESRFNDVRISEVVENPRPEELARFVPLSPSGDGDGDIPLAVQASFFGCGGAALGICMSHRVADAMSMVVFVNSWAACCRGDGGNQPVFDISSRFSPSDFSDFFKSVQLVPPPPPPPSAEKVVTKIFSFDGKKLAAVKKASSGPLMTNPTRVEAVSAFIWKHLIESASARNPNPVFAATHAVDIRERASPPLPRHFFGNACARAMAMTSSSPAQDYYSLALELRRVIRKADADYVRRLEDGGEFLKYYAVSEENDPELREGGKTVEVCGFTSWCRLPAYEADFGWGKPCWVSIIGVPVKNLVFFLRTECGDGIEAWVSMVEEDIAMIERNYHLLDQGENISELINV</sequence>
<evidence type="ECO:0008006" key="7">
    <source>
        <dbReference type="Google" id="ProtNLM"/>
    </source>
</evidence>
<dbReference type="AlphaFoldDB" id="A0A8X8W3A0"/>
<name>A0A8X8W3A0_SALSN</name>
<dbReference type="Gene3D" id="3.30.559.10">
    <property type="entry name" value="Chloramphenicol acetyltransferase-like domain"/>
    <property type="match status" value="2"/>
</dbReference>
<accession>A0A8X8W3A0</accession>
<dbReference type="GO" id="GO:0016746">
    <property type="term" value="F:acyltransferase activity"/>
    <property type="evidence" value="ECO:0007669"/>
    <property type="project" value="UniProtKB-KW"/>
</dbReference>
<evidence type="ECO:0000256" key="3">
    <source>
        <dbReference type="ARBA" id="ARBA00023315"/>
    </source>
</evidence>
<keyword evidence="2" id="KW-0808">Transferase</keyword>
<protein>
    <recommendedName>
        <fullName evidence="7">Vinorine synthase</fullName>
    </recommendedName>
</protein>
<evidence type="ECO:0000313" key="6">
    <source>
        <dbReference type="Proteomes" id="UP000298416"/>
    </source>
</evidence>
<evidence type="ECO:0000256" key="4">
    <source>
        <dbReference type="SAM" id="MobiDB-lite"/>
    </source>
</evidence>
<proteinExistence type="inferred from homology"/>
<organism evidence="5">
    <name type="scientific">Salvia splendens</name>
    <name type="common">Scarlet sage</name>
    <dbReference type="NCBI Taxonomy" id="180675"/>
    <lineage>
        <taxon>Eukaryota</taxon>
        <taxon>Viridiplantae</taxon>
        <taxon>Streptophyta</taxon>
        <taxon>Embryophyta</taxon>
        <taxon>Tracheophyta</taxon>
        <taxon>Spermatophyta</taxon>
        <taxon>Magnoliopsida</taxon>
        <taxon>eudicotyledons</taxon>
        <taxon>Gunneridae</taxon>
        <taxon>Pentapetalae</taxon>
        <taxon>asterids</taxon>
        <taxon>lamiids</taxon>
        <taxon>Lamiales</taxon>
        <taxon>Lamiaceae</taxon>
        <taxon>Nepetoideae</taxon>
        <taxon>Mentheae</taxon>
        <taxon>Salviinae</taxon>
        <taxon>Salvia</taxon>
        <taxon>Salvia subgen. Calosphace</taxon>
        <taxon>core Calosphace</taxon>
    </lineage>
</organism>
<evidence type="ECO:0000256" key="2">
    <source>
        <dbReference type="ARBA" id="ARBA00022679"/>
    </source>
</evidence>
<evidence type="ECO:0000313" key="5">
    <source>
        <dbReference type="EMBL" id="KAG6387263.1"/>
    </source>
</evidence>
<reference evidence="5" key="1">
    <citation type="submission" date="2018-01" db="EMBL/GenBank/DDBJ databases">
        <authorList>
            <person name="Mao J.F."/>
        </authorList>
    </citation>
    <scope>NUCLEOTIDE SEQUENCE</scope>
    <source>
        <strain evidence="5">Huo1</strain>
        <tissue evidence="5">Leaf</tissue>
    </source>
</reference>
<keyword evidence="3" id="KW-0012">Acyltransferase</keyword>
<dbReference type="EMBL" id="PNBA02000021">
    <property type="protein sequence ID" value="KAG6387263.1"/>
    <property type="molecule type" value="Genomic_DNA"/>
</dbReference>
<comment type="caution">
    <text evidence="5">The sequence shown here is derived from an EMBL/GenBank/DDBJ whole genome shotgun (WGS) entry which is preliminary data.</text>
</comment>
<dbReference type="Pfam" id="PF02458">
    <property type="entry name" value="Transferase"/>
    <property type="match status" value="1"/>
</dbReference>
<keyword evidence="6" id="KW-1185">Reference proteome</keyword>
<comment type="similarity">
    <text evidence="1">Belongs to the plant acyltransferase family.</text>
</comment>
<dbReference type="Proteomes" id="UP000298416">
    <property type="component" value="Unassembled WGS sequence"/>
</dbReference>
<dbReference type="PANTHER" id="PTHR31623:SF110">
    <property type="entry name" value="VINORINE SYNTHASE-LIKE"/>
    <property type="match status" value="1"/>
</dbReference>
<feature type="region of interest" description="Disordered" evidence="4">
    <location>
        <begin position="1"/>
        <end position="21"/>
    </location>
</feature>
<evidence type="ECO:0000256" key="1">
    <source>
        <dbReference type="ARBA" id="ARBA00009861"/>
    </source>
</evidence>
<dbReference type="InterPro" id="IPR023213">
    <property type="entry name" value="CAT-like_dom_sf"/>
</dbReference>
<gene>
    <name evidence="5" type="ORF">SASPL_152450</name>
</gene>
<reference evidence="5" key="2">
    <citation type="submission" date="2020-08" db="EMBL/GenBank/DDBJ databases">
        <title>Plant Genome Project.</title>
        <authorList>
            <person name="Zhang R.-G."/>
        </authorList>
    </citation>
    <scope>NUCLEOTIDE SEQUENCE</scope>
    <source>
        <strain evidence="5">Huo1</strain>
        <tissue evidence="5">Leaf</tissue>
    </source>
</reference>